<name>A0A7J7LIY5_9MAGN</name>
<organism evidence="1 2">
    <name type="scientific">Kingdonia uniflora</name>
    <dbReference type="NCBI Taxonomy" id="39325"/>
    <lineage>
        <taxon>Eukaryota</taxon>
        <taxon>Viridiplantae</taxon>
        <taxon>Streptophyta</taxon>
        <taxon>Embryophyta</taxon>
        <taxon>Tracheophyta</taxon>
        <taxon>Spermatophyta</taxon>
        <taxon>Magnoliopsida</taxon>
        <taxon>Ranunculales</taxon>
        <taxon>Circaeasteraceae</taxon>
        <taxon>Kingdonia</taxon>
    </lineage>
</organism>
<gene>
    <name evidence="1" type="ORF">GIB67_015112</name>
</gene>
<reference evidence="1 2" key="1">
    <citation type="journal article" date="2020" name="IScience">
        <title>Genome Sequencing of the Endangered Kingdonia uniflora (Circaeasteraceae, Ranunculales) Reveals Potential Mechanisms of Evolutionary Specialization.</title>
        <authorList>
            <person name="Sun Y."/>
            <person name="Deng T."/>
            <person name="Zhang A."/>
            <person name="Moore M.J."/>
            <person name="Landis J.B."/>
            <person name="Lin N."/>
            <person name="Zhang H."/>
            <person name="Zhang X."/>
            <person name="Huang J."/>
            <person name="Zhang X."/>
            <person name="Sun H."/>
            <person name="Wang H."/>
        </authorList>
    </citation>
    <scope>NUCLEOTIDE SEQUENCE [LARGE SCALE GENOMIC DNA]</scope>
    <source>
        <strain evidence="1">TB1705</strain>
        <tissue evidence="1">Leaf</tissue>
    </source>
</reference>
<dbReference type="EMBL" id="JACGCM010002249">
    <property type="protein sequence ID" value="KAF6142626.1"/>
    <property type="molecule type" value="Genomic_DNA"/>
</dbReference>
<keyword evidence="2" id="KW-1185">Reference proteome</keyword>
<evidence type="ECO:0000313" key="1">
    <source>
        <dbReference type="EMBL" id="KAF6142626.1"/>
    </source>
</evidence>
<sequence>MNNDPGVRYKVLKKNNKDSSSTVIYSNIKLFLATQDQVISFMLTSFVKDYFFRCFCFCKPN</sequence>
<dbReference type="Proteomes" id="UP000541444">
    <property type="component" value="Unassembled WGS sequence"/>
</dbReference>
<accession>A0A7J7LIY5</accession>
<comment type="caution">
    <text evidence="1">The sequence shown here is derived from an EMBL/GenBank/DDBJ whole genome shotgun (WGS) entry which is preliminary data.</text>
</comment>
<protein>
    <submittedName>
        <fullName evidence="1">Uncharacterized protein</fullName>
    </submittedName>
</protein>
<dbReference type="AlphaFoldDB" id="A0A7J7LIY5"/>
<evidence type="ECO:0000313" key="2">
    <source>
        <dbReference type="Proteomes" id="UP000541444"/>
    </source>
</evidence>
<proteinExistence type="predicted"/>